<reference evidence="2" key="2">
    <citation type="submission" date="2025-08" db="UniProtKB">
        <authorList>
            <consortium name="Ensembl"/>
        </authorList>
    </citation>
    <scope>IDENTIFICATION</scope>
</reference>
<proteinExistence type="predicted"/>
<evidence type="ECO:0000313" key="3">
    <source>
        <dbReference type="Proteomes" id="UP000016666"/>
    </source>
</evidence>
<dbReference type="Ensembl" id="ENSAPLT00000036406.1">
    <property type="protein sequence ID" value="ENSAPLP00000020972.1"/>
    <property type="gene ID" value="ENSAPLG00000027439.1"/>
</dbReference>
<reference evidence="3" key="1">
    <citation type="submission" date="2017-10" db="EMBL/GenBank/DDBJ databases">
        <title>A new Pekin duck reference genome.</title>
        <authorList>
            <person name="Hou Z.-C."/>
            <person name="Zhou Z.-K."/>
            <person name="Zhu F."/>
            <person name="Hou S.-S."/>
        </authorList>
    </citation>
    <scope>NUCLEOTIDE SEQUENCE [LARGE SCALE GENOMIC DNA]</scope>
</reference>
<organism evidence="2 3">
    <name type="scientific">Anas platyrhynchos platyrhynchos</name>
    <name type="common">Northern mallard</name>
    <dbReference type="NCBI Taxonomy" id="8840"/>
    <lineage>
        <taxon>Eukaryota</taxon>
        <taxon>Metazoa</taxon>
        <taxon>Chordata</taxon>
        <taxon>Craniata</taxon>
        <taxon>Vertebrata</taxon>
        <taxon>Euteleostomi</taxon>
        <taxon>Archelosauria</taxon>
        <taxon>Archosauria</taxon>
        <taxon>Dinosauria</taxon>
        <taxon>Saurischia</taxon>
        <taxon>Theropoda</taxon>
        <taxon>Coelurosauria</taxon>
        <taxon>Aves</taxon>
        <taxon>Neognathae</taxon>
        <taxon>Galloanserae</taxon>
        <taxon>Anseriformes</taxon>
        <taxon>Anatidae</taxon>
        <taxon>Anatinae</taxon>
        <taxon>Anas</taxon>
    </lineage>
</organism>
<protein>
    <submittedName>
        <fullName evidence="2">Uncharacterized protein</fullName>
    </submittedName>
</protein>
<reference evidence="2" key="3">
    <citation type="submission" date="2025-09" db="UniProtKB">
        <authorList>
            <consortium name="Ensembl"/>
        </authorList>
    </citation>
    <scope>IDENTIFICATION</scope>
</reference>
<keyword evidence="3" id="KW-1185">Reference proteome</keyword>
<evidence type="ECO:0000256" key="1">
    <source>
        <dbReference type="SAM" id="MobiDB-lite"/>
    </source>
</evidence>
<sequence>MRAAQRGAAPGHVPKSPGQARPGQAHPRIAEGRAVVWLGWNSLAGPRAAHTRVSEMQTVLRP</sequence>
<accession>A0A493T502</accession>
<name>A0A493T502_ANAPP</name>
<feature type="region of interest" description="Disordered" evidence="1">
    <location>
        <begin position="1"/>
        <end position="28"/>
    </location>
</feature>
<dbReference type="Proteomes" id="UP000016666">
    <property type="component" value="Unassembled WGS sequence"/>
</dbReference>
<evidence type="ECO:0000313" key="2">
    <source>
        <dbReference type="Ensembl" id="ENSAPLP00000020972.1"/>
    </source>
</evidence>
<dbReference type="AlphaFoldDB" id="A0A493T502"/>